<dbReference type="InterPro" id="IPR037944">
    <property type="entry name" value="PRX5-like"/>
</dbReference>
<evidence type="ECO:0000313" key="10">
    <source>
        <dbReference type="Proteomes" id="UP000189274"/>
    </source>
</evidence>
<evidence type="ECO:0000313" key="9">
    <source>
        <dbReference type="EMBL" id="OUT23749.1"/>
    </source>
</evidence>
<protein>
    <submittedName>
        <fullName evidence="8">Peroxiredoxin-2D</fullName>
    </submittedName>
</protein>
<name>A0A1V2LHW8_PICKU</name>
<dbReference type="GO" id="GO:0008379">
    <property type="term" value="F:thioredoxin peroxidase activity"/>
    <property type="evidence" value="ECO:0007669"/>
    <property type="project" value="InterPro"/>
</dbReference>
<evidence type="ECO:0000256" key="6">
    <source>
        <dbReference type="PIRSR" id="PIRSR637944-1"/>
    </source>
</evidence>
<dbReference type="EMBL" id="NHMM01000001">
    <property type="protein sequence ID" value="OUT23749.1"/>
    <property type="molecule type" value="Genomic_DNA"/>
</dbReference>
<keyword evidence="5" id="KW-0676">Redox-active center</keyword>
<reference evidence="8" key="2">
    <citation type="submission" date="2017-01" db="EMBL/GenBank/DDBJ databases">
        <authorList>
            <person name="Mah S.A."/>
            <person name="Swanson W.J."/>
            <person name="Moy G.W."/>
            <person name="Vacquier V.D."/>
        </authorList>
    </citation>
    <scope>NUCLEOTIDE SEQUENCE [LARGE SCALE GENOMIC DNA]</scope>
    <source>
        <strain evidence="8">129</strain>
    </source>
</reference>
<evidence type="ECO:0000256" key="3">
    <source>
        <dbReference type="ARBA" id="ARBA00022862"/>
    </source>
</evidence>
<dbReference type="EMBL" id="MQVM01000025">
    <property type="protein sequence ID" value="ONH71989.1"/>
    <property type="molecule type" value="Genomic_DNA"/>
</dbReference>
<feature type="active site" description="Cysteine sulfenic acid (-SOH) intermediate" evidence="6">
    <location>
        <position position="54"/>
    </location>
</feature>
<sequence>MTVEKGSTLPSKPLYHLSPKAVGGSASAPEKVDVTKLEHPLLTLVVPGAFTPACSEKHMPPYLTKEAIDSLKKSGIKQVVVISVDSPFITRAWSEDLTQDNPEVKKFVEDGYIKFLSDAGAEWLNEAGLDMEANDPFVKDGIRGSRSAILTDGKGKVVYVGVDSNPVNVDNSSFEAVLLELSN</sequence>
<dbReference type="Proteomes" id="UP000195871">
    <property type="component" value="Unassembled WGS sequence"/>
</dbReference>
<dbReference type="SUPFAM" id="SSF52833">
    <property type="entry name" value="Thioredoxin-like"/>
    <property type="match status" value="1"/>
</dbReference>
<dbReference type="GO" id="GO:0005739">
    <property type="term" value="C:mitochondrion"/>
    <property type="evidence" value="ECO:0007669"/>
    <property type="project" value="TreeGrafter"/>
</dbReference>
<proteinExistence type="inferred from homology"/>
<evidence type="ECO:0000256" key="1">
    <source>
        <dbReference type="ARBA" id="ARBA00010505"/>
    </source>
</evidence>
<dbReference type="InterPro" id="IPR013740">
    <property type="entry name" value="Redoxin"/>
</dbReference>
<dbReference type="PANTHER" id="PTHR10430:SF16">
    <property type="entry name" value="PEROXIREDOXIN-5, MITOCHONDRIAL"/>
    <property type="match status" value="1"/>
</dbReference>
<organism evidence="8 10">
    <name type="scientific">Pichia kudriavzevii</name>
    <name type="common">Yeast</name>
    <name type="synonym">Issatchenkia orientalis</name>
    <dbReference type="NCBI Taxonomy" id="4909"/>
    <lineage>
        <taxon>Eukaryota</taxon>
        <taxon>Fungi</taxon>
        <taxon>Dikarya</taxon>
        <taxon>Ascomycota</taxon>
        <taxon>Saccharomycotina</taxon>
        <taxon>Pichiomycetes</taxon>
        <taxon>Pichiales</taxon>
        <taxon>Pichiaceae</taxon>
        <taxon>Pichia</taxon>
    </lineage>
</organism>
<keyword evidence="3" id="KW-0049">Antioxidant</keyword>
<reference evidence="9 11" key="3">
    <citation type="submission" date="2017-05" db="EMBL/GenBank/DDBJ databases">
        <title>The Genome Sequence of Candida krusei Ckrusei653.</title>
        <authorList>
            <person name="Cuomo C."/>
            <person name="Forche A."/>
            <person name="Young S."/>
            <person name="Abouelleil A."/>
            <person name="Cao P."/>
            <person name="Chapman S."/>
            <person name="Cusick C."/>
            <person name="Shea T."/>
            <person name="Nusbaum C."/>
            <person name="Birren B."/>
        </authorList>
    </citation>
    <scope>NUCLEOTIDE SEQUENCE [LARGE SCALE GENOMIC DNA]</scope>
    <source>
        <strain evidence="9 11">Ckrusei653</strain>
    </source>
</reference>
<dbReference type="Proteomes" id="UP000189274">
    <property type="component" value="Unassembled WGS sequence"/>
</dbReference>
<dbReference type="PANTHER" id="PTHR10430">
    <property type="entry name" value="PEROXIREDOXIN"/>
    <property type="match status" value="1"/>
</dbReference>
<dbReference type="AlphaFoldDB" id="A0A1V2LHW8"/>
<feature type="domain" description="Redoxin" evidence="7">
    <location>
        <begin position="26"/>
        <end position="178"/>
    </location>
</feature>
<dbReference type="Gene3D" id="3.40.30.10">
    <property type="entry name" value="Glutaredoxin"/>
    <property type="match status" value="1"/>
</dbReference>
<reference evidence="10" key="1">
    <citation type="journal article" date="2017" name="Genome Announc.">
        <title>Genome sequences of Cyberlindnera fabianii 65, Pichia kudriavzevii 129, and Saccharomyces cerevisiae 131 isolated from fermented masau fruits in Zimbabwe.</title>
        <authorList>
            <person name="van Rijswijck I.M.H."/>
            <person name="Derks M.F.L."/>
            <person name="Abee T."/>
            <person name="de Ridder D."/>
            <person name="Smid E.J."/>
        </authorList>
    </citation>
    <scope>NUCLEOTIDE SEQUENCE [LARGE SCALE GENOMIC DNA]</scope>
    <source>
        <strain evidence="10">129</strain>
    </source>
</reference>
<dbReference type="GO" id="GO:0005777">
    <property type="term" value="C:peroxisome"/>
    <property type="evidence" value="ECO:0007669"/>
    <property type="project" value="TreeGrafter"/>
</dbReference>
<evidence type="ECO:0000256" key="2">
    <source>
        <dbReference type="ARBA" id="ARBA00022559"/>
    </source>
</evidence>
<evidence type="ECO:0000313" key="8">
    <source>
        <dbReference type="EMBL" id="ONH71989.1"/>
    </source>
</evidence>
<dbReference type="InterPro" id="IPR036249">
    <property type="entry name" value="Thioredoxin-like_sf"/>
</dbReference>
<accession>A0A1V2LHW8</accession>
<gene>
    <name evidence="8" type="ORF">BOH78_4088</name>
    <name evidence="9" type="ORF">CAS74_000119</name>
</gene>
<dbReference type="GO" id="GO:0042744">
    <property type="term" value="P:hydrogen peroxide catabolic process"/>
    <property type="evidence" value="ECO:0007669"/>
    <property type="project" value="TreeGrafter"/>
</dbReference>
<evidence type="ECO:0000313" key="11">
    <source>
        <dbReference type="Proteomes" id="UP000195871"/>
    </source>
</evidence>
<comment type="caution">
    <text evidence="8">The sequence shown here is derived from an EMBL/GenBank/DDBJ whole genome shotgun (WGS) entry which is preliminary data.</text>
</comment>
<evidence type="ECO:0000256" key="4">
    <source>
        <dbReference type="ARBA" id="ARBA00023002"/>
    </source>
</evidence>
<evidence type="ECO:0000259" key="7">
    <source>
        <dbReference type="Pfam" id="PF08534"/>
    </source>
</evidence>
<dbReference type="GO" id="GO:0045454">
    <property type="term" value="P:cell redox homeostasis"/>
    <property type="evidence" value="ECO:0007669"/>
    <property type="project" value="TreeGrafter"/>
</dbReference>
<evidence type="ECO:0000256" key="5">
    <source>
        <dbReference type="ARBA" id="ARBA00023284"/>
    </source>
</evidence>
<comment type="similarity">
    <text evidence="1">Belongs to the peroxiredoxin family. Prx5 subfamily.</text>
</comment>
<keyword evidence="4" id="KW-0560">Oxidoreductase</keyword>
<dbReference type="GO" id="GO:0034599">
    <property type="term" value="P:cellular response to oxidative stress"/>
    <property type="evidence" value="ECO:0007669"/>
    <property type="project" value="InterPro"/>
</dbReference>
<dbReference type="Pfam" id="PF08534">
    <property type="entry name" value="Redoxin"/>
    <property type="match status" value="1"/>
</dbReference>
<keyword evidence="2" id="KW-0575">Peroxidase</keyword>
<dbReference type="VEuPathDB" id="FungiDB:C5L36_0C01140"/>